<evidence type="ECO:0000313" key="3">
    <source>
        <dbReference type="Proteomes" id="UP000646827"/>
    </source>
</evidence>
<gene>
    <name evidence="2" type="ORF">INT45_014045</name>
</gene>
<accession>A0A8H7RNC0</accession>
<proteinExistence type="predicted"/>
<dbReference type="OrthoDB" id="2298554at2759"/>
<dbReference type="AlphaFoldDB" id="A0A8H7RNC0"/>
<feature type="compositionally biased region" description="Polar residues" evidence="1">
    <location>
        <begin position="1"/>
        <end position="14"/>
    </location>
</feature>
<evidence type="ECO:0000256" key="1">
    <source>
        <dbReference type="SAM" id="MobiDB-lite"/>
    </source>
</evidence>
<feature type="compositionally biased region" description="Acidic residues" evidence="1">
    <location>
        <begin position="57"/>
        <end position="73"/>
    </location>
</feature>
<name>A0A8H7RNC0_9FUNG</name>
<evidence type="ECO:0000313" key="2">
    <source>
        <dbReference type="EMBL" id="KAG2213615.1"/>
    </source>
</evidence>
<dbReference type="Proteomes" id="UP000646827">
    <property type="component" value="Unassembled WGS sequence"/>
</dbReference>
<reference evidence="2 3" key="1">
    <citation type="submission" date="2020-12" db="EMBL/GenBank/DDBJ databases">
        <title>Metabolic potential, ecology and presence of endohyphal bacteria is reflected in genomic diversity of Mucoromycotina.</title>
        <authorList>
            <person name="Muszewska A."/>
            <person name="Okrasinska A."/>
            <person name="Steczkiewicz K."/>
            <person name="Drgas O."/>
            <person name="Orlowska M."/>
            <person name="Perlinska-Lenart U."/>
            <person name="Aleksandrzak-Piekarczyk T."/>
            <person name="Szatraj K."/>
            <person name="Zielenkiewicz U."/>
            <person name="Pilsyk S."/>
            <person name="Malc E."/>
            <person name="Mieczkowski P."/>
            <person name="Kruszewska J.S."/>
            <person name="Biernat P."/>
            <person name="Pawlowska J."/>
        </authorList>
    </citation>
    <scope>NUCLEOTIDE SEQUENCE [LARGE SCALE GENOMIC DNA]</scope>
    <source>
        <strain evidence="2 3">CBS 142.35</strain>
    </source>
</reference>
<organism evidence="2 3">
    <name type="scientific">Circinella minor</name>
    <dbReference type="NCBI Taxonomy" id="1195481"/>
    <lineage>
        <taxon>Eukaryota</taxon>
        <taxon>Fungi</taxon>
        <taxon>Fungi incertae sedis</taxon>
        <taxon>Mucoromycota</taxon>
        <taxon>Mucoromycotina</taxon>
        <taxon>Mucoromycetes</taxon>
        <taxon>Mucorales</taxon>
        <taxon>Lichtheimiaceae</taxon>
        <taxon>Circinella</taxon>
    </lineage>
</organism>
<feature type="region of interest" description="Disordered" evidence="1">
    <location>
        <begin position="308"/>
        <end position="331"/>
    </location>
</feature>
<keyword evidence="3" id="KW-1185">Reference proteome</keyword>
<sequence>MTHQTTSSQTSARSGPNKLVWKSTTTVDNNGDVVVISNHQTTQQQLEPQHQASSQQDPEEEQPLEEYVPEEDSDERHEQLAERCIRLMEEHRKKKESLAMELGFTLEEVEAMCENHTPKLISAKKAISGWNLYVSESRNEELAAANANRENLISETIGERIKRYSSTYDAVTRMIYTQKAERRNLETGLKGYVAPHDTTQKVCNLRLSYVRQACRRISIDLQTVKDTTGIENILCFGFPTIPKDPKYIDFYRGKAIATELGHAFWACCDALQEGPKFSELQSRFDAFCKAHSPRSDYALYMENYSPLEGNRNEGDDSQQQKSGHRSKRQRKYDGPFQRMIKFIQDEVKRLYNEQAPNYGQIDTAIPWTNLSNGKDKYVVLELLPLGVSFAEPSKGLNAQERIILVNALEKGQIKMKKRQIS</sequence>
<comment type="caution">
    <text evidence="2">The sequence shown here is derived from an EMBL/GenBank/DDBJ whole genome shotgun (WGS) entry which is preliminary data.</text>
</comment>
<feature type="compositionally biased region" description="Low complexity" evidence="1">
    <location>
        <begin position="24"/>
        <end position="51"/>
    </location>
</feature>
<dbReference type="EMBL" id="JAEPRB010000677">
    <property type="protein sequence ID" value="KAG2213615.1"/>
    <property type="molecule type" value="Genomic_DNA"/>
</dbReference>
<protein>
    <submittedName>
        <fullName evidence="2">Uncharacterized protein</fullName>
    </submittedName>
</protein>
<feature type="region of interest" description="Disordered" evidence="1">
    <location>
        <begin position="1"/>
        <end position="78"/>
    </location>
</feature>